<dbReference type="EMBL" id="SJPN01000001">
    <property type="protein sequence ID" value="TWU08185.1"/>
    <property type="molecule type" value="Genomic_DNA"/>
</dbReference>
<gene>
    <name evidence="1" type="ORF">Pla52n_07670</name>
</gene>
<dbReference type="AlphaFoldDB" id="A0A5C6B7F6"/>
<name>A0A5C6B7F6_9BACT</name>
<evidence type="ECO:0008006" key="3">
    <source>
        <dbReference type="Google" id="ProtNLM"/>
    </source>
</evidence>
<dbReference type="Proteomes" id="UP000320176">
    <property type="component" value="Unassembled WGS sequence"/>
</dbReference>
<organism evidence="1 2">
    <name type="scientific">Stieleria varia</name>
    <dbReference type="NCBI Taxonomy" id="2528005"/>
    <lineage>
        <taxon>Bacteria</taxon>
        <taxon>Pseudomonadati</taxon>
        <taxon>Planctomycetota</taxon>
        <taxon>Planctomycetia</taxon>
        <taxon>Pirellulales</taxon>
        <taxon>Pirellulaceae</taxon>
        <taxon>Stieleria</taxon>
    </lineage>
</organism>
<evidence type="ECO:0000313" key="1">
    <source>
        <dbReference type="EMBL" id="TWU08185.1"/>
    </source>
</evidence>
<evidence type="ECO:0000313" key="2">
    <source>
        <dbReference type="Proteomes" id="UP000320176"/>
    </source>
</evidence>
<comment type="caution">
    <text evidence="1">The sequence shown here is derived from an EMBL/GenBank/DDBJ whole genome shotgun (WGS) entry which is preliminary data.</text>
</comment>
<reference evidence="1 2" key="1">
    <citation type="submission" date="2019-02" db="EMBL/GenBank/DDBJ databases">
        <title>Deep-cultivation of Planctomycetes and their phenomic and genomic characterization uncovers novel biology.</title>
        <authorList>
            <person name="Wiegand S."/>
            <person name="Jogler M."/>
            <person name="Boedeker C."/>
            <person name="Pinto D."/>
            <person name="Vollmers J."/>
            <person name="Rivas-Marin E."/>
            <person name="Kohn T."/>
            <person name="Peeters S.H."/>
            <person name="Heuer A."/>
            <person name="Rast P."/>
            <person name="Oberbeckmann S."/>
            <person name="Bunk B."/>
            <person name="Jeske O."/>
            <person name="Meyerdierks A."/>
            <person name="Storesund J.E."/>
            <person name="Kallscheuer N."/>
            <person name="Luecker S."/>
            <person name="Lage O.M."/>
            <person name="Pohl T."/>
            <person name="Merkel B.J."/>
            <person name="Hornburger P."/>
            <person name="Mueller R.-W."/>
            <person name="Bruemmer F."/>
            <person name="Labrenz M."/>
            <person name="Spormann A.M."/>
            <person name="Op Den Camp H."/>
            <person name="Overmann J."/>
            <person name="Amann R."/>
            <person name="Jetten M.S.M."/>
            <person name="Mascher T."/>
            <person name="Medema M.H."/>
            <person name="Devos D.P."/>
            <person name="Kaster A.-K."/>
            <person name="Ovreas L."/>
            <person name="Rohde M."/>
            <person name="Galperin M.Y."/>
            <person name="Jogler C."/>
        </authorList>
    </citation>
    <scope>NUCLEOTIDE SEQUENCE [LARGE SCALE GENOMIC DNA]</scope>
    <source>
        <strain evidence="1 2">Pla52n</strain>
    </source>
</reference>
<keyword evidence="2" id="KW-1185">Reference proteome</keyword>
<sequence>MSLLEVTIGSMMVAVITVTASSVAVDMTRHIAGSIRQTRVVAEARLAIESLRRDFGGASLDDSQGDRVLGQLVGRRIASADELQLCFDGDGDAHPDWLGPDRVITYSLVDDQLIRTDSTTATSFVVAQHVESVNFEPMAGEIEIQIDFALGDFSDTYLFVTADVP</sequence>
<accession>A0A5C6B7F6</accession>
<protein>
    <recommendedName>
        <fullName evidence="3">General secretion pathway GspH domain-containing protein</fullName>
    </recommendedName>
</protein>
<proteinExistence type="predicted"/>